<feature type="coiled-coil region" evidence="2">
    <location>
        <begin position="23"/>
        <end position="50"/>
    </location>
</feature>
<keyword evidence="2" id="KW-0175">Coiled coil</keyword>
<dbReference type="InterPro" id="IPR003960">
    <property type="entry name" value="ATPase_AAA_CS"/>
</dbReference>
<keyword evidence="3" id="KW-0472">Membrane</keyword>
<dbReference type="PROSITE" id="PS00674">
    <property type="entry name" value="AAA"/>
    <property type="match status" value="3"/>
</dbReference>
<keyword evidence="6" id="KW-1185">Reference proteome</keyword>
<feature type="domain" description="AAA+ ATPase" evidence="4">
    <location>
        <begin position="333"/>
        <end position="473"/>
    </location>
</feature>
<dbReference type="GO" id="GO:0016887">
    <property type="term" value="F:ATP hydrolysis activity"/>
    <property type="evidence" value="ECO:0007669"/>
    <property type="project" value="InterPro"/>
</dbReference>
<dbReference type="InterPro" id="IPR003959">
    <property type="entry name" value="ATPase_AAA_core"/>
</dbReference>
<proteinExistence type="inferred from homology"/>
<feature type="transmembrane region" description="Helical" evidence="3">
    <location>
        <begin position="119"/>
        <end position="140"/>
    </location>
</feature>
<name>A0A941I884_9BURK</name>
<dbReference type="Proteomes" id="UP000680067">
    <property type="component" value="Unassembled WGS sequence"/>
</dbReference>
<organism evidence="5 6">
    <name type="scientific">Undibacterium luofuense</name>
    <dbReference type="NCBI Taxonomy" id="2828733"/>
    <lineage>
        <taxon>Bacteria</taxon>
        <taxon>Pseudomonadati</taxon>
        <taxon>Pseudomonadota</taxon>
        <taxon>Betaproteobacteria</taxon>
        <taxon>Burkholderiales</taxon>
        <taxon>Oxalobacteraceae</taxon>
        <taxon>Undibacterium</taxon>
    </lineage>
</organism>
<dbReference type="RefSeq" id="WP_212688882.1">
    <property type="nucleotide sequence ID" value="NZ_JAGSPN010000013.1"/>
</dbReference>
<keyword evidence="1" id="KW-0067">ATP-binding</keyword>
<dbReference type="AlphaFoldDB" id="A0A941I884"/>
<evidence type="ECO:0000256" key="1">
    <source>
        <dbReference type="RuleBase" id="RU003651"/>
    </source>
</evidence>
<protein>
    <submittedName>
        <fullName evidence="5">AAA family ATPase</fullName>
    </submittedName>
</protein>
<dbReference type="SMART" id="SM00382">
    <property type="entry name" value="AAA"/>
    <property type="match status" value="3"/>
</dbReference>
<dbReference type="Gene3D" id="3.40.50.300">
    <property type="entry name" value="P-loop containing nucleotide triphosphate hydrolases"/>
    <property type="match status" value="3"/>
</dbReference>
<dbReference type="InterPro" id="IPR003593">
    <property type="entry name" value="AAA+_ATPase"/>
</dbReference>
<gene>
    <name evidence="5" type="ORF">KDM89_15800</name>
</gene>
<comment type="caution">
    <text evidence="5">The sequence shown here is derived from an EMBL/GenBank/DDBJ whole genome shotgun (WGS) entry which is preliminary data.</text>
</comment>
<evidence type="ECO:0000259" key="4">
    <source>
        <dbReference type="SMART" id="SM00382"/>
    </source>
</evidence>
<reference evidence="5" key="1">
    <citation type="submission" date="2021-04" db="EMBL/GenBank/DDBJ databases">
        <title>novel species isolated from subtropical streams in China.</title>
        <authorList>
            <person name="Lu H."/>
        </authorList>
    </citation>
    <scope>NUCLEOTIDE SEQUENCE</scope>
    <source>
        <strain evidence="5">LFS511W</strain>
    </source>
</reference>
<evidence type="ECO:0000256" key="2">
    <source>
        <dbReference type="SAM" id="Coils"/>
    </source>
</evidence>
<dbReference type="Gene3D" id="1.10.8.60">
    <property type="match status" value="3"/>
</dbReference>
<dbReference type="GO" id="GO:0005524">
    <property type="term" value="F:ATP binding"/>
    <property type="evidence" value="ECO:0007669"/>
    <property type="project" value="UniProtKB-KW"/>
</dbReference>
<feature type="transmembrane region" description="Helical" evidence="3">
    <location>
        <begin position="94"/>
        <end position="113"/>
    </location>
</feature>
<dbReference type="Pfam" id="PF00004">
    <property type="entry name" value="AAA"/>
    <property type="match status" value="3"/>
</dbReference>
<comment type="similarity">
    <text evidence="1">Belongs to the AAA ATPase family.</text>
</comment>
<feature type="domain" description="AAA+ ATPase" evidence="4">
    <location>
        <begin position="586"/>
        <end position="722"/>
    </location>
</feature>
<feature type="domain" description="AAA+ ATPase" evidence="4">
    <location>
        <begin position="848"/>
        <end position="984"/>
    </location>
</feature>
<dbReference type="InterPro" id="IPR027417">
    <property type="entry name" value="P-loop_NTPase"/>
</dbReference>
<dbReference type="InterPro" id="IPR050168">
    <property type="entry name" value="AAA_ATPase_domain"/>
</dbReference>
<dbReference type="EMBL" id="JAGSPN010000013">
    <property type="protein sequence ID" value="MBR7783609.1"/>
    <property type="molecule type" value="Genomic_DNA"/>
</dbReference>
<dbReference type="PANTHER" id="PTHR23077">
    <property type="entry name" value="AAA-FAMILY ATPASE"/>
    <property type="match status" value="1"/>
</dbReference>
<dbReference type="SUPFAM" id="SSF52540">
    <property type="entry name" value="P-loop containing nucleoside triphosphate hydrolases"/>
    <property type="match status" value="3"/>
</dbReference>
<keyword evidence="3" id="KW-0812">Transmembrane</keyword>
<evidence type="ECO:0000313" key="5">
    <source>
        <dbReference type="EMBL" id="MBR7783609.1"/>
    </source>
</evidence>
<evidence type="ECO:0000313" key="6">
    <source>
        <dbReference type="Proteomes" id="UP000680067"/>
    </source>
</evidence>
<keyword evidence="1" id="KW-0547">Nucleotide-binding</keyword>
<keyword evidence="3" id="KW-1133">Transmembrane helix</keyword>
<accession>A0A941I884</accession>
<sequence length="1073" mass="116995">MTDWDDEIPQPIRERVKKSAASLEVAAQKVEEVRSRLNAIQADAEVALNAVKEGMAPAIQLSKDAMFKKRLSEERWGSALKLTGLNTAFNGAQYAAYAYFLLFLYSFGIFTNLGLFPVYIYHLLTSFKGIVFFIAPYFLLVRQSRRLAARTSLKASFAHLDQTLAKAEVQISGNATTGKATPEAIALYPTTDGNSVGYYPPFVNDLVPTMLNGPGAVHILLTASSEKTQQRLKLGYKHNAHELIVSGDASLNKYPEFNRLIAAKLESIRPVMNTLADGFIEFKSVKDAYAICKTQYEKDLELAKAWSQIALPDETSNKLIKLIELFTSESDVSPKGILLYGPPGTGKTSIANVLAKTGNLFFQKISESDLKGQYQGHTGPKVQAIFSELRKHQPAILFVDECEGVFKSRSSSNATGNVNFDTEMLKEFLVQWGGIASDSKTKILVIGATNLHENIDSAVMSRFTTRIEIGLPDNRCREKILRNEMKKAKLIVPDDLSKVIRDTTGFAGRDLETLVVSLAADLTGRNDPTEAEILKEIRLVRGKSSTDVLDQTWDDIVLPENIKNQFINLGKMLKSHEALKKSGIDVPSGALLWGPPGTGKTQLAKVLAGESGLGYIAASTAEIRKSNLGESGFAVKNLFERARSQSPCILFIDEIEILAPSRSGDQANSVSTEIIGQLLQEMDGIKSQNGMVFVLAATNHPALLDSAVASRLEPKLELPLPDLATRTAILKIILKNKPIDFDLEHGAHQIALLTEGKSGRDLNTLVKGAGSRATTRALTTGELINEANPVVLQLADMTSQLNEAQEVVKVADLSWEDIVLPDSVKDQFVTLGKMLKNAEVLRSSGIDAPRSALLYGPPGTGKTQLARVLASQSGLSFFAPTTAELRQKYIGHSGAAVRDMFEKARKMSPCILFIDEMEILAGQRTGSDNEVTTEEIVGQFLQEMDGIKSQAGQVFVLGATNHPEFLDSAILSRFLQKIAIPLPELQARQAILKNLLRNKPVSADIDVVVLDLAAQTEAYSGRDLRNLVDGAANSATTRAMKSSEAIDPVNNPIRITKEDLMQALSARQATQIA</sequence>
<evidence type="ECO:0000256" key="3">
    <source>
        <dbReference type="SAM" id="Phobius"/>
    </source>
</evidence>